<accession>A0ABW7C7R2</accession>
<feature type="region of interest" description="Disordered" evidence="1">
    <location>
        <begin position="1"/>
        <end position="23"/>
    </location>
</feature>
<proteinExistence type="predicted"/>
<protein>
    <submittedName>
        <fullName evidence="3">Uncharacterized protein</fullName>
    </submittedName>
</protein>
<name>A0ABW7C7R2_9CYAN</name>
<keyword evidence="4" id="KW-1185">Reference proteome</keyword>
<evidence type="ECO:0000313" key="4">
    <source>
        <dbReference type="Proteomes" id="UP001604335"/>
    </source>
</evidence>
<dbReference type="Proteomes" id="UP001604335">
    <property type="component" value="Unassembled WGS sequence"/>
</dbReference>
<keyword evidence="2" id="KW-0812">Transmembrane</keyword>
<evidence type="ECO:0000256" key="2">
    <source>
        <dbReference type="SAM" id="Phobius"/>
    </source>
</evidence>
<keyword evidence="2" id="KW-1133">Transmembrane helix</keyword>
<sequence length="97" mass="10565">MAPSPHSAAIDRAIERPSPRRGPQLLDFVTGRSPRASYFNLSQLFRNPHKIMSDLDRGIMKFKGADSPVAIALSATFILGGIVALIVWALQSAYSLN</sequence>
<dbReference type="RefSeq" id="WP_190356298.1">
    <property type="nucleotide sequence ID" value="NZ_JAZAQF010000002.1"/>
</dbReference>
<reference evidence="4" key="1">
    <citation type="journal article" date="2024" name="Algal Res.">
        <title>Biochemical, toxicological and genomic investigation of a high-biomass producing Limnothrix strain isolated from Italian shallow drinking water reservoir.</title>
        <authorList>
            <person name="Simonazzi M."/>
            <person name="Shishido T.K."/>
            <person name="Delbaje E."/>
            <person name="Wahlsten M."/>
            <person name="Fewer D.P."/>
            <person name="Sivonen K."/>
            <person name="Pezzolesi L."/>
            <person name="Pistocchi R."/>
        </authorList>
    </citation>
    <scope>NUCLEOTIDE SEQUENCE [LARGE SCALE GENOMIC DNA]</scope>
    <source>
        <strain evidence="4">LRLZ20PSL1</strain>
    </source>
</reference>
<evidence type="ECO:0000313" key="3">
    <source>
        <dbReference type="EMBL" id="MFG3816185.1"/>
    </source>
</evidence>
<feature type="transmembrane region" description="Helical" evidence="2">
    <location>
        <begin position="69"/>
        <end position="90"/>
    </location>
</feature>
<dbReference type="EMBL" id="JAZAQF010000002">
    <property type="protein sequence ID" value="MFG3816185.1"/>
    <property type="molecule type" value="Genomic_DNA"/>
</dbReference>
<organism evidence="3 4">
    <name type="scientific">Limnothrix redekei LRLZ20PSL1</name>
    <dbReference type="NCBI Taxonomy" id="3112953"/>
    <lineage>
        <taxon>Bacteria</taxon>
        <taxon>Bacillati</taxon>
        <taxon>Cyanobacteriota</taxon>
        <taxon>Cyanophyceae</taxon>
        <taxon>Pseudanabaenales</taxon>
        <taxon>Pseudanabaenaceae</taxon>
        <taxon>Limnothrix</taxon>
    </lineage>
</organism>
<comment type="caution">
    <text evidence="3">The sequence shown here is derived from an EMBL/GenBank/DDBJ whole genome shotgun (WGS) entry which is preliminary data.</text>
</comment>
<evidence type="ECO:0000256" key="1">
    <source>
        <dbReference type="SAM" id="MobiDB-lite"/>
    </source>
</evidence>
<keyword evidence="2" id="KW-0472">Membrane</keyword>
<gene>
    <name evidence="3" type="ORF">VPK24_00930</name>
</gene>